<sequence>MVQRCCNKLLVIELSCLHQSVVLDALNLPFYLVGDLSLPLCCCFVFCFLIVSCINVWNAYDLSQCY</sequence>
<protein>
    <submittedName>
        <fullName evidence="2">Uncharacterized protein</fullName>
    </submittedName>
</protein>
<dbReference type="AlphaFoldDB" id="A0A0E9Q3X3"/>
<keyword evidence="1" id="KW-0472">Membrane</keyword>
<evidence type="ECO:0000256" key="1">
    <source>
        <dbReference type="SAM" id="Phobius"/>
    </source>
</evidence>
<proteinExistence type="predicted"/>
<feature type="transmembrane region" description="Helical" evidence="1">
    <location>
        <begin position="36"/>
        <end position="60"/>
    </location>
</feature>
<dbReference type="EMBL" id="GBXM01097138">
    <property type="protein sequence ID" value="JAH11439.1"/>
    <property type="molecule type" value="Transcribed_RNA"/>
</dbReference>
<keyword evidence="1" id="KW-0812">Transmembrane</keyword>
<reference evidence="2" key="1">
    <citation type="submission" date="2014-11" db="EMBL/GenBank/DDBJ databases">
        <authorList>
            <person name="Amaro Gonzalez C."/>
        </authorList>
    </citation>
    <scope>NUCLEOTIDE SEQUENCE</scope>
</reference>
<reference evidence="2" key="2">
    <citation type="journal article" date="2015" name="Fish Shellfish Immunol.">
        <title>Early steps in the European eel (Anguilla anguilla)-Vibrio vulnificus interaction in the gills: Role of the RtxA13 toxin.</title>
        <authorList>
            <person name="Callol A."/>
            <person name="Pajuelo D."/>
            <person name="Ebbesson L."/>
            <person name="Teles M."/>
            <person name="MacKenzie S."/>
            <person name="Amaro C."/>
        </authorList>
    </citation>
    <scope>NUCLEOTIDE SEQUENCE</scope>
</reference>
<keyword evidence="1" id="KW-1133">Transmembrane helix</keyword>
<accession>A0A0E9Q3X3</accession>
<name>A0A0E9Q3X3_ANGAN</name>
<organism evidence="2">
    <name type="scientific">Anguilla anguilla</name>
    <name type="common">European freshwater eel</name>
    <name type="synonym">Muraena anguilla</name>
    <dbReference type="NCBI Taxonomy" id="7936"/>
    <lineage>
        <taxon>Eukaryota</taxon>
        <taxon>Metazoa</taxon>
        <taxon>Chordata</taxon>
        <taxon>Craniata</taxon>
        <taxon>Vertebrata</taxon>
        <taxon>Euteleostomi</taxon>
        <taxon>Actinopterygii</taxon>
        <taxon>Neopterygii</taxon>
        <taxon>Teleostei</taxon>
        <taxon>Anguilliformes</taxon>
        <taxon>Anguillidae</taxon>
        <taxon>Anguilla</taxon>
    </lineage>
</organism>
<evidence type="ECO:0000313" key="2">
    <source>
        <dbReference type="EMBL" id="JAH11439.1"/>
    </source>
</evidence>